<organism evidence="2">
    <name type="scientific">freshwater metagenome</name>
    <dbReference type="NCBI Taxonomy" id="449393"/>
    <lineage>
        <taxon>unclassified sequences</taxon>
        <taxon>metagenomes</taxon>
        <taxon>ecological metagenomes</taxon>
    </lineage>
</organism>
<keyword evidence="1" id="KW-0472">Membrane</keyword>
<evidence type="ECO:0000256" key="1">
    <source>
        <dbReference type="SAM" id="Phobius"/>
    </source>
</evidence>
<dbReference type="SUPFAM" id="SSF103473">
    <property type="entry name" value="MFS general substrate transporter"/>
    <property type="match status" value="1"/>
</dbReference>
<name>A0A6J6D402_9ZZZZ</name>
<sequence length="76" mass="8057">MPQHLHGPVFGTQFSLMYLATPAGTLALGLIVQAVSIAPLLFVIGALFIGVTLLVGFTGPLRQLRIEATDHNVTTE</sequence>
<dbReference type="AlphaFoldDB" id="A0A6J6D402"/>
<feature type="transmembrane region" description="Helical" evidence="1">
    <location>
        <begin position="26"/>
        <end position="55"/>
    </location>
</feature>
<protein>
    <submittedName>
        <fullName evidence="2">Unannotated protein</fullName>
    </submittedName>
</protein>
<dbReference type="InterPro" id="IPR036259">
    <property type="entry name" value="MFS_trans_sf"/>
</dbReference>
<accession>A0A6J6D402</accession>
<evidence type="ECO:0000313" key="2">
    <source>
        <dbReference type="EMBL" id="CAB4557449.1"/>
    </source>
</evidence>
<dbReference type="EMBL" id="CAEZTI010000015">
    <property type="protein sequence ID" value="CAB4557449.1"/>
    <property type="molecule type" value="Genomic_DNA"/>
</dbReference>
<keyword evidence="1" id="KW-0812">Transmembrane</keyword>
<reference evidence="2" key="1">
    <citation type="submission" date="2020-05" db="EMBL/GenBank/DDBJ databases">
        <authorList>
            <person name="Chiriac C."/>
            <person name="Salcher M."/>
            <person name="Ghai R."/>
            <person name="Kavagutti S V."/>
        </authorList>
    </citation>
    <scope>NUCLEOTIDE SEQUENCE</scope>
</reference>
<proteinExistence type="predicted"/>
<gene>
    <name evidence="2" type="ORF">UFOPK1619_00153</name>
</gene>
<keyword evidence="1" id="KW-1133">Transmembrane helix</keyword>